<organism evidence="9 10">
    <name type="scientific">Perkinsus olseni</name>
    <name type="common">Perkinsus atlanticus</name>
    <dbReference type="NCBI Taxonomy" id="32597"/>
    <lineage>
        <taxon>Eukaryota</taxon>
        <taxon>Sar</taxon>
        <taxon>Alveolata</taxon>
        <taxon>Perkinsozoa</taxon>
        <taxon>Perkinsea</taxon>
        <taxon>Perkinsida</taxon>
        <taxon>Perkinsidae</taxon>
        <taxon>Perkinsus</taxon>
    </lineage>
</organism>
<dbReference type="Gene3D" id="3.40.30.10">
    <property type="entry name" value="Glutaredoxin"/>
    <property type="match status" value="1"/>
</dbReference>
<keyword evidence="7" id="KW-0812">Transmembrane</keyword>
<sequence>MLSRVATGFAPAALAAAPASRMMAARCFSVAVGDALPDVTVREADPGDKKSLRDIFGKDKGILFGVPGAFTPTCDQSHLPGFIRDYDKLQQKGVKTVACMAVNDAFVMQAWGKIKGADGKVRMLSDVDGDAAKALGTDFDASGVLGPIRTKRFAAIIDNGKITDLEVEPDGTGLSCSRSSNIMEKFPFWFMTICTTPHGRSLIWSLNLIPCCFGMVMVGYGFFLLSSHMAELVERWRILVVLFSGVMMTLLAVLACIATKRSSSWCLIWSFFTVCMVLLALYVSGAISATIGYVDWVSIHSEVGHQDHYAPGEWTPGQRGSVVKMRGTFFEMWGTCEGGECEDNGKCLEDPVKLTEVVCEGESSLGAAFTRWQEGVEHESMSAAQPYFWECKNSTRLTEPSASEGQINSWCASLDTLLYRTQNWNFYNMLLMWALTVVMLSAVALNAVYLLHRRKVIMEEHQEIVYISRTVSGSNWWLRNSLPPSGDESVVKV</sequence>
<dbReference type="GO" id="GO:0005777">
    <property type="term" value="C:peroxisome"/>
    <property type="evidence" value="ECO:0007669"/>
    <property type="project" value="TreeGrafter"/>
</dbReference>
<evidence type="ECO:0000256" key="2">
    <source>
        <dbReference type="ARBA" id="ARBA00022559"/>
    </source>
</evidence>
<feature type="domain" description="Thioredoxin" evidence="8">
    <location>
        <begin position="30"/>
        <end position="188"/>
    </location>
</feature>
<keyword evidence="3" id="KW-0049">Antioxidant</keyword>
<dbReference type="OrthoDB" id="439712at2759"/>
<dbReference type="InterPro" id="IPR013766">
    <property type="entry name" value="Thioredoxin_domain"/>
</dbReference>
<dbReference type="PANTHER" id="PTHR10430:SF16">
    <property type="entry name" value="PEROXIREDOXIN-5, MITOCHONDRIAL"/>
    <property type="match status" value="1"/>
</dbReference>
<dbReference type="GO" id="GO:0008379">
    <property type="term" value="F:thioredoxin peroxidase activity"/>
    <property type="evidence" value="ECO:0007669"/>
    <property type="project" value="InterPro"/>
</dbReference>
<name>A0A7J6NVH2_PEROL</name>
<dbReference type="PANTHER" id="PTHR10430">
    <property type="entry name" value="PEROXIREDOXIN"/>
    <property type="match status" value="1"/>
</dbReference>
<gene>
    <name evidence="9" type="primary">PRDX5_1</name>
    <name evidence="9" type="ORF">FOZ60_003477</name>
</gene>
<dbReference type="InterPro" id="IPR036249">
    <property type="entry name" value="Thioredoxin-like_sf"/>
</dbReference>
<dbReference type="GO" id="GO:0045454">
    <property type="term" value="P:cell redox homeostasis"/>
    <property type="evidence" value="ECO:0007669"/>
    <property type="project" value="TreeGrafter"/>
</dbReference>
<proteinExistence type="inferred from homology"/>
<comment type="caution">
    <text evidence="9">The sequence shown here is derived from an EMBL/GenBank/DDBJ whole genome shotgun (WGS) entry which is preliminary data.</text>
</comment>
<dbReference type="GO" id="GO:0034599">
    <property type="term" value="P:cellular response to oxidative stress"/>
    <property type="evidence" value="ECO:0007669"/>
    <property type="project" value="InterPro"/>
</dbReference>
<feature type="transmembrane region" description="Helical" evidence="7">
    <location>
        <begin position="238"/>
        <end position="261"/>
    </location>
</feature>
<evidence type="ECO:0000313" key="10">
    <source>
        <dbReference type="Proteomes" id="UP000541610"/>
    </source>
</evidence>
<dbReference type="InterPro" id="IPR037944">
    <property type="entry name" value="PRX5-like"/>
</dbReference>
<evidence type="ECO:0000256" key="4">
    <source>
        <dbReference type="ARBA" id="ARBA00023002"/>
    </source>
</evidence>
<dbReference type="PROSITE" id="PS51352">
    <property type="entry name" value="THIOREDOXIN_2"/>
    <property type="match status" value="1"/>
</dbReference>
<feature type="transmembrane region" description="Helical" evidence="7">
    <location>
        <begin position="430"/>
        <end position="451"/>
    </location>
</feature>
<feature type="active site" description="Cysteine sulfenic acid (-SOH) intermediate" evidence="6">
    <location>
        <position position="74"/>
    </location>
</feature>
<dbReference type="CDD" id="cd03013">
    <property type="entry name" value="PRX5_like"/>
    <property type="match status" value="1"/>
</dbReference>
<evidence type="ECO:0000256" key="1">
    <source>
        <dbReference type="ARBA" id="ARBA00010505"/>
    </source>
</evidence>
<dbReference type="GO" id="GO:0042744">
    <property type="term" value="P:hydrogen peroxide catabolic process"/>
    <property type="evidence" value="ECO:0007669"/>
    <property type="project" value="TreeGrafter"/>
</dbReference>
<feature type="transmembrane region" description="Helical" evidence="7">
    <location>
        <begin position="267"/>
        <end position="294"/>
    </location>
</feature>
<dbReference type="Pfam" id="PF08534">
    <property type="entry name" value="Redoxin"/>
    <property type="match status" value="1"/>
</dbReference>
<reference evidence="9 10" key="1">
    <citation type="submission" date="2020-04" db="EMBL/GenBank/DDBJ databases">
        <title>Perkinsus olseni comparative genomics.</title>
        <authorList>
            <person name="Bogema D.R."/>
        </authorList>
    </citation>
    <scope>NUCLEOTIDE SEQUENCE [LARGE SCALE GENOMIC DNA]</scope>
    <source>
        <strain evidence="9">00978-12</strain>
    </source>
</reference>
<evidence type="ECO:0000256" key="5">
    <source>
        <dbReference type="ARBA" id="ARBA00023284"/>
    </source>
</evidence>
<comment type="similarity">
    <text evidence="1">Belongs to the peroxiredoxin family. Prx5 subfamily.</text>
</comment>
<dbReference type="FunFam" id="3.40.30.10:FF:000020">
    <property type="entry name" value="Peroxiredoxin"/>
    <property type="match status" value="1"/>
</dbReference>
<dbReference type="EMBL" id="JABANP010000172">
    <property type="protein sequence ID" value="KAF4687808.1"/>
    <property type="molecule type" value="Genomic_DNA"/>
</dbReference>
<dbReference type="Proteomes" id="UP000541610">
    <property type="component" value="Unassembled WGS sequence"/>
</dbReference>
<evidence type="ECO:0000259" key="8">
    <source>
        <dbReference type="PROSITE" id="PS51352"/>
    </source>
</evidence>
<keyword evidence="4" id="KW-0560">Oxidoreductase</keyword>
<evidence type="ECO:0000313" key="9">
    <source>
        <dbReference type="EMBL" id="KAF4687808.1"/>
    </source>
</evidence>
<keyword evidence="7" id="KW-0472">Membrane</keyword>
<dbReference type="InterPro" id="IPR013740">
    <property type="entry name" value="Redoxin"/>
</dbReference>
<keyword evidence="2" id="KW-0575">Peroxidase</keyword>
<feature type="transmembrane region" description="Helical" evidence="7">
    <location>
        <begin position="202"/>
        <end position="226"/>
    </location>
</feature>
<dbReference type="SUPFAM" id="SSF52833">
    <property type="entry name" value="Thioredoxin-like"/>
    <property type="match status" value="1"/>
</dbReference>
<dbReference type="GO" id="GO:0005739">
    <property type="term" value="C:mitochondrion"/>
    <property type="evidence" value="ECO:0007669"/>
    <property type="project" value="TreeGrafter"/>
</dbReference>
<keyword evidence="5" id="KW-0676">Redox-active center</keyword>
<keyword evidence="7" id="KW-1133">Transmembrane helix</keyword>
<dbReference type="AlphaFoldDB" id="A0A7J6NVH2"/>
<evidence type="ECO:0000256" key="6">
    <source>
        <dbReference type="PIRSR" id="PIRSR637944-1"/>
    </source>
</evidence>
<evidence type="ECO:0000256" key="7">
    <source>
        <dbReference type="SAM" id="Phobius"/>
    </source>
</evidence>
<protein>
    <submittedName>
        <fullName evidence="9">Peroxiredoxin-5, mitochondrial</fullName>
    </submittedName>
</protein>
<evidence type="ECO:0000256" key="3">
    <source>
        <dbReference type="ARBA" id="ARBA00022862"/>
    </source>
</evidence>
<accession>A0A7J6NVH2</accession>